<protein>
    <submittedName>
        <fullName evidence="1">Uncharacterized protein</fullName>
    </submittedName>
</protein>
<reference evidence="1" key="1">
    <citation type="submission" date="2020-10" db="EMBL/GenBank/DDBJ databases">
        <authorList>
            <person name="Gilroy R."/>
        </authorList>
    </citation>
    <scope>NUCLEOTIDE SEQUENCE</scope>
    <source>
        <strain evidence="1">ChiSjej1B19-3389</strain>
    </source>
</reference>
<dbReference type="Proteomes" id="UP000886787">
    <property type="component" value="Unassembled WGS sequence"/>
</dbReference>
<organism evidence="1 2">
    <name type="scientific">Candidatus Scatavimonas merdigallinarum</name>
    <dbReference type="NCBI Taxonomy" id="2840914"/>
    <lineage>
        <taxon>Bacteria</taxon>
        <taxon>Bacillati</taxon>
        <taxon>Bacillota</taxon>
        <taxon>Clostridia</taxon>
        <taxon>Eubacteriales</taxon>
        <taxon>Oscillospiraceae</taxon>
        <taxon>Oscillospiraceae incertae sedis</taxon>
        <taxon>Candidatus Scatavimonas</taxon>
    </lineage>
</organism>
<proteinExistence type="predicted"/>
<evidence type="ECO:0000313" key="2">
    <source>
        <dbReference type="Proteomes" id="UP000886787"/>
    </source>
</evidence>
<comment type="caution">
    <text evidence="1">The sequence shown here is derived from an EMBL/GenBank/DDBJ whole genome shotgun (WGS) entry which is preliminary data.</text>
</comment>
<dbReference type="EMBL" id="DVFW01000014">
    <property type="protein sequence ID" value="HIQ80040.1"/>
    <property type="molecule type" value="Genomic_DNA"/>
</dbReference>
<sequence length="183" mass="21464">MKIKNICKFCKKNGFVLFVDEENHEQWLGDAAGMYLVQGLPLLNEESICVMFDITEKQKKSLQIHIQEKPAGINFNDTDNNETLCEKLPISIFTDRMLSPYKTQTGICFIDEEYMKPLIDVWDEIEIYQRMTEDLRPYFVAKVGFLVYAILMPYKIEKDFAMRLEEIASLCNIELKNTPEKRK</sequence>
<accession>A0A9D0ZGD1</accession>
<name>A0A9D0ZGD1_9FIRM</name>
<dbReference type="AlphaFoldDB" id="A0A9D0ZGD1"/>
<gene>
    <name evidence="1" type="ORF">IAD32_01995</name>
</gene>
<reference evidence="1" key="2">
    <citation type="journal article" date="2021" name="PeerJ">
        <title>Extensive microbial diversity within the chicken gut microbiome revealed by metagenomics and culture.</title>
        <authorList>
            <person name="Gilroy R."/>
            <person name="Ravi A."/>
            <person name="Getino M."/>
            <person name="Pursley I."/>
            <person name="Horton D.L."/>
            <person name="Alikhan N.F."/>
            <person name="Baker D."/>
            <person name="Gharbi K."/>
            <person name="Hall N."/>
            <person name="Watson M."/>
            <person name="Adriaenssens E.M."/>
            <person name="Foster-Nyarko E."/>
            <person name="Jarju S."/>
            <person name="Secka A."/>
            <person name="Antonio M."/>
            <person name="Oren A."/>
            <person name="Chaudhuri R.R."/>
            <person name="La Ragione R."/>
            <person name="Hildebrand F."/>
            <person name="Pallen M.J."/>
        </authorList>
    </citation>
    <scope>NUCLEOTIDE SEQUENCE</scope>
    <source>
        <strain evidence="1">ChiSjej1B19-3389</strain>
    </source>
</reference>
<evidence type="ECO:0000313" key="1">
    <source>
        <dbReference type="EMBL" id="HIQ80040.1"/>
    </source>
</evidence>